<evidence type="ECO:0000313" key="9">
    <source>
        <dbReference type="Proteomes" id="UP001642484"/>
    </source>
</evidence>
<accession>A0ABP0R1F6</accession>
<evidence type="ECO:0000256" key="3">
    <source>
        <dbReference type="ARBA" id="ARBA00022741"/>
    </source>
</evidence>
<dbReference type="SUPFAM" id="SSF52540">
    <property type="entry name" value="P-loop containing nucleoside triphosphate hydrolases"/>
    <property type="match status" value="1"/>
</dbReference>
<keyword evidence="6" id="KW-1133">Transmembrane helix</keyword>
<dbReference type="PANTHER" id="PTHR19229">
    <property type="entry name" value="ATP-BINDING CASSETTE TRANSPORTER SUBFAMILY A ABCA"/>
    <property type="match status" value="1"/>
</dbReference>
<dbReference type="SMART" id="SM00382">
    <property type="entry name" value="AAA"/>
    <property type="match status" value="1"/>
</dbReference>
<feature type="region of interest" description="Disordered" evidence="5">
    <location>
        <begin position="216"/>
        <end position="240"/>
    </location>
</feature>
<dbReference type="InterPro" id="IPR003439">
    <property type="entry name" value="ABC_transporter-like_ATP-bd"/>
</dbReference>
<dbReference type="CDD" id="cd03263">
    <property type="entry name" value="ABC_subfamily_A"/>
    <property type="match status" value="1"/>
</dbReference>
<dbReference type="Pfam" id="PF00005">
    <property type="entry name" value="ABC_tran"/>
    <property type="match status" value="1"/>
</dbReference>
<dbReference type="Proteomes" id="UP001642484">
    <property type="component" value="Unassembled WGS sequence"/>
</dbReference>
<evidence type="ECO:0000256" key="1">
    <source>
        <dbReference type="ARBA" id="ARBA00022448"/>
    </source>
</evidence>
<reference evidence="8 9" key="1">
    <citation type="submission" date="2024-02" db="EMBL/GenBank/DDBJ databases">
        <authorList>
            <person name="Chen Y."/>
            <person name="Shah S."/>
            <person name="Dougan E. K."/>
            <person name="Thang M."/>
            <person name="Chan C."/>
        </authorList>
    </citation>
    <scope>NUCLEOTIDE SEQUENCE [LARGE SCALE GENOMIC DNA]</scope>
</reference>
<sequence length="780" mass="86107">QMVGCSRSSYYTHWVLYAAGQALAYAVINVIFWYGIQVIQTFSVMPVFFLHNVVFFLNLALFGFVMSTFMSAPLMSQLFTMVVYCCSCALAFIPTNVSEWIFMFIPQFAYSKALTVYMSNELTKWEGTYDEDSYTLIGTLGWLLLDAILWLLLWLYLDQVIPHGGGTTQKPWFPCDKGYWKGEDGVVRQDPGATEMVATSSFQQARDPWLLNGQEATEAAEPPEVATEAPPHWQPPSGRRSVDEALSIQGRNSLIEPVDRGMVAQILAKNCVKVDDLCVYFKGIYNEEIKAVDGVNFVMFPGEIFALLGHNGAGKSTTMSAMVGLTAPTKGVISAFGRKVPEDLVEVRKSMGFCPQHDVLFPALTVVQHIELFSALAGRQKSDEAEVFKLVSDIGLHSRAHYQVTQLSGGMKRKLSVGLAFSGEPNLVILDEPTSGMDPLSRRGLWDFLKLRRQGRAMLLTTHFMDEAGVLGDRVAIMRAGTVQACGTADFLKRRFGCGYVLTIVMEERSSSHEPVRQLLGSILGHTLEISGVGKEILANIPMECESQLSSCLAALSEKKVELSLATFGVSVSNLEEVFLKVASGDHASKQDQKEAETSFQAAMEEVEAQAPQGPCFVMPNPGGTVMQQMRGLLERRGSTAIRDMKTFNMGCLAPVLMLVFATWIGAKIVRDNKPLGAPGAPVPIELSNLKATFASTEGGMDGVDLIKESTKTNYKCFTGDYSGWTPQTCDVDSEADRLTNIPYGYLEQCKSKYKYLELDCKKRWLRHLLAFDELLLFGS</sequence>
<dbReference type="InterPro" id="IPR017871">
    <property type="entry name" value="ABC_transporter-like_CS"/>
</dbReference>
<evidence type="ECO:0000313" key="8">
    <source>
        <dbReference type="EMBL" id="CAK9094381.1"/>
    </source>
</evidence>
<dbReference type="PROSITE" id="PS50893">
    <property type="entry name" value="ABC_TRANSPORTER_2"/>
    <property type="match status" value="1"/>
</dbReference>
<dbReference type="EMBL" id="CAXAMN010025329">
    <property type="protein sequence ID" value="CAK9094381.1"/>
    <property type="molecule type" value="Genomic_DNA"/>
</dbReference>
<feature type="transmembrane region" description="Helical" evidence="6">
    <location>
        <begin position="75"/>
        <end position="93"/>
    </location>
</feature>
<dbReference type="Gene3D" id="3.40.50.300">
    <property type="entry name" value="P-loop containing nucleotide triphosphate hydrolases"/>
    <property type="match status" value="1"/>
</dbReference>
<feature type="non-terminal residue" evidence="8">
    <location>
        <position position="780"/>
    </location>
</feature>
<protein>
    <recommendedName>
        <fullName evidence="7">ABC transporter domain-containing protein</fullName>
    </recommendedName>
</protein>
<dbReference type="PROSITE" id="PS00211">
    <property type="entry name" value="ABC_TRANSPORTER_1"/>
    <property type="match status" value="1"/>
</dbReference>
<evidence type="ECO:0000256" key="6">
    <source>
        <dbReference type="SAM" id="Phobius"/>
    </source>
</evidence>
<keyword evidence="9" id="KW-1185">Reference proteome</keyword>
<feature type="compositionally biased region" description="Low complexity" evidence="5">
    <location>
        <begin position="216"/>
        <end position="231"/>
    </location>
</feature>
<dbReference type="InterPro" id="IPR003593">
    <property type="entry name" value="AAA+_ATPase"/>
</dbReference>
<feature type="domain" description="ABC transporter" evidence="7">
    <location>
        <begin position="272"/>
        <end position="505"/>
    </location>
</feature>
<feature type="transmembrane region" description="Helical" evidence="6">
    <location>
        <begin position="14"/>
        <end position="36"/>
    </location>
</feature>
<evidence type="ECO:0000256" key="2">
    <source>
        <dbReference type="ARBA" id="ARBA00022737"/>
    </source>
</evidence>
<keyword evidence="2" id="KW-0677">Repeat</keyword>
<organism evidence="8 9">
    <name type="scientific">Durusdinium trenchii</name>
    <dbReference type="NCBI Taxonomy" id="1381693"/>
    <lineage>
        <taxon>Eukaryota</taxon>
        <taxon>Sar</taxon>
        <taxon>Alveolata</taxon>
        <taxon>Dinophyceae</taxon>
        <taxon>Suessiales</taxon>
        <taxon>Symbiodiniaceae</taxon>
        <taxon>Durusdinium</taxon>
    </lineage>
</organism>
<proteinExistence type="predicted"/>
<keyword evidence="4" id="KW-0067">ATP-binding</keyword>
<keyword evidence="1" id="KW-0813">Transport</keyword>
<dbReference type="InterPro" id="IPR027417">
    <property type="entry name" value="P-loop_NTPase"/>
</dbReference>
<feature type="transmembrane region" description="Helical" evidence="6">
    <location>
        <begin position="48"/>
        <end position="69"/>
    </location>
</feature>
<comment type="caution">
    <text evidence="8">The sequence shown here is derived from an EMBL/GenBank/DDBJ whole genome shotgun (WGS) entry which is preliminary data.</text>
</comment>
<keyword evidence="6" id="KW-0472">Membrane</keyword>
<evidence type="ECO:0000259" key="7">
    <source>
        <dbReference type="PROSITE" id="PS50893"/>
    </source>
</evidence>
<gene>
    <name evidence="8" type="ORF">CCMP2556_LOCUS45021</name>
</gene>
<dbReference type="InterPro" id="IPR026082">
    <property type="entry name" value="ABCA"/>
</dbReference>
<keyword evidence="3" id="KW-0547">Nucleotide-binding</keyword>
<evidence type="ECO:0000256" key="4">
    <source>
        <dbReference type="ARBA" id="ARBA00022840"/>
    </source>
</evidence>
<feature type="non-terminal residue" evidence="8">
    <location>
        <position position="1"/>
    </location>
</feature>
<dbReference type="PANTHER" id="PTHR19229:SF36">
    <property type="entry name" value="ATP-BINDING CASSETTE SUB-FAMILY A MEMBER 2"/>
    <property type="match status" value="1"/>
</dbReference>
<name>A0ABP0R1F6_9DINO</name>
<evidence type="ECO:0000256" key="5">
    <source>
        <dbReference type="SAM" id="MobiDB-lite"/>
    </source>
</evidence>
<keyword evidence="6" id="KW-0812">Transmembrane</keyword>
<feature type="transmembrane region" description="Helical" evidence="6">
    <location>
        <begin position="139"/>
        <end position="157"/>
    </location>
</feature>